<keyword evidence="7" id="KW-0012">Acyltransferase</keyword>
<feature type="transmembrane region" description="Helical" evidence="11">
    <location>
        <begin position="193"/>
        <end position="212"/>
    </location>
</feature>
<dbReference type="SUPFAM" id="SSF52777">
    <property type="entry name" value="CoA-dependent acyltransferases"/>
    <property type="match status" value="1"/>
</dbReference>
<dbReference type="Pfam" id="PF03007">
    <property type="entry name" value="WS_DGAT_cat"/>
    <property type="match status" value="1"/>
</dbReference>
<comment type="subcellular location">
    <subcellularLocation>
        <location evidence="1">Cell membrane</location>
        <topology evidence="1">Single-pass membrane protein</topology>
    </subcellularLocation>
    <subcellularLocation>
        <location evidence="2">Endoplasmic reticulum membrane</location>
    </subcellularLocation>
</comment>
<proteinExistence type="inferred from homology"/>
<keyword evidence="15" id="KW-1185">Reference proteome</keyword>
<evidence type="ECO:0000256" key="5">
    <source>
        <dbReference type="ARBA" id="ARBA00022679"/>
    </source>
</evidence>
<dbReference type="Pfam" id="PF06974">
    <property type="entry name" value="WS_DGAT_C"/>
    <property type="match status" value="1"/>
</dbReference>
<evidence type="ECO:0000256" key="8">
    <source>
        <dbReference type="ARBA" id="ARBA00024360"/>
    </source>
</evidence>
<dbReference type="InterPro" id="IPR045034">
    <property type="entry name" value="O-acyltransferase_WSD1-like"/>
</dbReference>
<evidence type="ECO:0000256" key="9">
    <source>
        <dbReference type="ARBA" id="ARBA00047604"/>
    </source>
</evidence>
<organism evidence="14 15">
    <name type="scientific">Brassica napus</name>
    <name type="common">Rape</name>
    <dbReference type="NCBI Taxonomy" id="3708"/>
    <lineage>
        <taxon>Eukaryota</taxon>
        <taxon>Viridiplantae</taxon>
        <taxon>Streptophyta</taxon>
        <taxon>Embryophyta</taxon>
        <taxon>Tracheophyta</taxon>
        <taxon>Spermatophyta</taxon>
        <taxon>Magnoliopsida</taxon>
        <taxon>eudicotyledons</taxon>
        <taxon>Gunneridae</taxon>
        <taxon>Pentapetalae</taxon>
        <taxon>rosids</taxon>
        <taxon>malvids</taxon>
        <taxon>Brassicales</taxon>
        <taxon>Brassicaceae</taxon>
        <taxon>Brassiceae</taxon>
        <taxon>Brassica</taxon>
    </lineage>
</organism>
<dbReference type="PANTHER" id="PTHR31650">
    <property type="entry name" value="O-ACYLTRANSFERASE (WSD1-LIKE) FAMILY PROTEIN"/>
    <property type="match status" value="1"/>
</dbReference>
<comment type="caution">
    <text evidence="14">The sequence shown here is derived from an EMBL/GenBank/DDBJ whole genome shotgun (WGS) entry which is preliminary data.</text>
</comment>
<evidence type="ECO:0000313" key="15">
    <source>
        <dbReference type="Proteomes" id="UP000824890"/>
    </source>
</evidence>
<comment type="pathway">
    <text evidence="3">Glycerolipid metabolism; triacylglycerol biosynthesis.</text>
</comment>
<feature type="domain" description="O-acyltransferase WSD1 C-terminal" evidence="13">
    <location>
        <begin position="324"/>
        <end position="468"/>
    </location>
</feature>
<evidence type="ECO:0000256" key="11">
    <source>
        <dbReference type="SAM" id="Phobius"/>
    </source>
</evidence>
<keyword evidence="11" id="KW-0812">Transmembrane</keyword>
<comment type="pathway">
    <text evidence="4">Lipid metabolism.</text>
</comment>
<feature type="domain" description="O-acyltransferase WSD1-like N-terminal" evidence="12">
    <location>
        <begin position="94"/>
        <end position="255"/>
    </location>
</feature>
<evidence type="ECO:0000256" key="7">
    <source>
        <dbReference type="ARBA" id="ARBA00023315"/>
    </source>
</evidence>
<dbReference type="InterPro" id="IPR004255">
    <property type="entry name" value="O-acyltransferase_WSD1_N"/>
</dbReference>
<reference evidence="14 15" key="1">
    <citation type="submission" date="2021-05" db="EMBL/GenBank/DDBJ databases">
        <title>Genome Assembly of Synthetic Allotetraploid Brassica napus Reveals Homoeologous Exchanges between Subgenomes.</title>
        <authorList>
            <person name="Davis J.T."/>
        </authorList>
    </citation>
    <scope>NUCLEOTIDE SEQUENCE [LARGE SCALE GENOMIC DNA]</scope>
    <source>
        <strain evidence="15">cv. Da-Ae</strain>
        <tissue evidence="14">Seedling</tissue>
    </source>
</reference>
<keyword evidence="11" id="KW-0472">Membrane</keyword>
<evidence type="ECO:0000259" key="13">
    <source>
        <dbReference type="Pfam" id="PF06974"/>
    </source>
</evidence>
<gene>
    <name evidence="14" type="ORF">HID58_004270</name>
</gene>
<feature type="transmembrane region" description="Helical" evidence="11">
    <location>
        <begin position="361"/>
        <end position="378"/>
    </location>
</feature>
<dbReference type="PANTHER" id="PTHR31650:SF44">
    <property type="entry name" value="WAX ESTER SYNTHASE_DIACYLGLYCEROL ACYLTRANSFERASE 10-RELATED"/>
    <property type="match status" value="1"/>
</dbReference>
<evidence type="ECO:0000256" key="2">
    <source>
        <dbReference type="ARBA" id="ARBA00004586"/>
    </source>
</evidence>
<evidence type="ECO:0008006" key="16">
    <source>
        <dbReference type="Google" id="ProtNLM"/>
    </source>
</evidence>
<accession>A0ABQ8E5B9</accession>
<evidence type="ECO:0000313" key="14">
    <source>
        <dbReference type="EMBL" id="KAH0936809.1"/>
    </source>
</evidence>
<comment type="similarity">
    <text evidence="8">In the N-terminal section; belongs to the long-chain O-acyltransferase family.</text>
</comment>
<protein>
    <recommendedName>
        <fullName evidence="16">Diacylglycerol O-acyltransferase</fullName>
    </recommendedName>
</protein>
<evidence type="ECO:0000256" key="4">
    <source>
        <dbReference type="ARBA" id="ARBA00005189"/>
    </source>
</evidence>
<evidence type="ECO:0000256" key="6">
    <source>
        <dbReference type="ARBA" id="ARBA00022824"/>
    </source>
</evidence>
<dbReference type="Proteomes" id="UP000824890">
    <property type="component" value="Unassembled WGS sequence"/>
</dbReference>
<comment type="catalytic activity">
    <reaction evidence="10">
        <text>an acyl-CoA + a 1,2-diacyl-sn-glycerol = a triacyl-sn-glycerol + CoA</text>
        <dbReference type="Rhea" id="RHEA:10868"/>
        <dbReference type="ChEBI" id="CHEBI:17815"/>
        <dbReference type="ChEBI" id="CHEBI:57287"/>
        <dbReference type="ChEBI" id="CHEBI:58342"/>
        <dbReference type="ChEBI" id="CHEBI:64615"/>
        <dbReference type="EC" id="2.3.1.20"/>
    </reaction>
</comment>
<sequence>MKVRISKEEEEVEEQPLSPMARVFQSPEVDYCAVTIMGFKTKFCPDVLLDALKHNVSKHPRFSTKLTQVNVEDHVIVPNIDPEEIGEDGQSFVDDYISRLTTIPLDRSRPLWDMHILNVKTSDAEAVGVIRSHHSLGDGMSLISLMLACTHKTSDPDNTAIPSLKRRQTVPHGLIKQSWFLRFIFTVGSTTRLIWNTVVDMLLLLATILFLVDTKTPLKGGADVGRNPTRFYRRTISLDDIKLIKNSMNMTINDVLLGVTQAALSRYLNRLYGKKNEEEGVLTSNQNHLPSKLRFRAGCTVNLRSDIGFKPLADMMTKDSKCRWGNYFSFIILPFSIGLQTDPLVYLKISKSTMARKKHSYHAALVYFIIKIILKVFGAKAAAAIFNRPVVNLTTCVSNVIGPMEEISFRGHPIAYIAPSNYGQSQALLVHYMSYAGKMIISMAVDPTVIPDPHKICDDMEESLKDMKAALSERGYTGRMIISLVVDPMIIDNPQKIWMIHSKR</sequence>
<keyword evidence="5" id="KW-0808">Transferase</keyword>
<keyword evidence="11" id="KW-1133">Transmembrane helix</keyword>
<evidence type="ECO:0000259" key="12">
    <source>
        <dbReference type="Pfam" id="PF03007"/>
    </source>
</evidence>
<feature type="transmembrane region" description="Helical" evidence="11">
    <location>
        <begin position="324"/>
        <end position="341"/>
    </location>
</feature>
<name>A0ABQ8E5B9_BRANA</name>
<evidence type="ECO:0000256" key="1">
    <source>
        <dbReference type="ARBA" id="ARBA00004162"/>
    </source>
</evidence>
<dbReference type="EMBL" id="JAGKQM010000002">
    <property type="protein sequence ID" value="KAH0936809.1"/>
    <property type="molecule type" value="Genomic_DNA"/>
</dbReference>
<dbReference type="InterPro" id="IPR009721">
    <property type="entry name" value="O-acyltransferase_WSD1_C"/>
</dbReference>
<evidence type="ECO:0000256" key="3">
    <source>
        <dbReference type="ARBA" id="ARBA00004771"/>
    </source>
</evidence>
<keyword evidence="6" id="KW-0256">Endoplasmic reticulum</keyword>
<evidence type="ECO:0000256" key="10">
    <source>
        <dbReference type="ARBA" id="ARBA00048109"/>
    </source>
</evidence>
<comment type="catalytic activity">
    <reaction evidence="9">
        <text>a long chain fatty alcohol + a fatty acyl-CoA = a long-chain alcohol wax ester + CoA</text>
        <dbReference type="Rhea" id="RHEA:38443"/>
        <dbReference type="ChEBI" id="CHEBI:17135"/>
        <dbReference type="ChEBI" id="CHEBI:57287"/>
        <dbReference type="ChEBI" id="CHEBI:77636"/>
        <dbReference type="ChEBI" id="CHEBI:235323"/>
        <dbReference type="EC" id="2.3.1.75"/>
    </reaction>
</comment>